<evidence type="ECO:0000259" key="2">
    <source>
        <dbReference type="Pfam" id="PF01266"/>
    </source>
</evidence>
<evidence type="ECO:0000313" key="4">
    <source>
        <dbReference type="Proteomes" id="UP001597459"/>
    </source>
</evidence>
<dbReference type="GO" id="GO:0016491">
    <property type="term" value="F:oxidoreductase activity"/>
    <property type="evidence" value="ECO:0007669"/>
    <property type="project" value="UniProtKB-KW"/>
</dbReference>
<keyword evidence="4" id="KW-1185">Reference proteome</keyword>
<evidence type="ECO:0000256" key="1">
    <source>
        <dbReference type="ARBA" id="ARBA00023002"/>
    </source>
</evidence>
<dbReference type="Proteomes" id="UP001597459">
    <property type="component" value="Unassembled WGS sequence"/>
</dbReference>
<proteinExistence type="predicted"/>
<dbReference type="SUPFAM" id="SSF51905">
    <property type="entry name" value="FAD/NAD(P)-binding domain"/>
    <property type="match status" value="1"/>
</dbReference>
<name>A0ABW5N3N0_9FLAO</name>
<evidence type="ECO:0000313" key="3">
    <source>
        <dbReference type="EMBL" id="MFD2589617.1"/>
    </source>
</evidence>
<sequence length="342" mass="38165">MKYDIAIIGMGITGLTTANLIHKRFPDKKMLLIEKQEIGQGTSYYSAGFNPPLSISDQAKQSYKTSSTLIKTLAKEVGYVLPDTIDVVYMTEDRKSLIEKYCKPAGHLNDTSTVPAGSISHFFKKEIGGSFYIGKGDGSYVDARSYCEKLANNLTANGLDINTQTYVTEFSKKGDYFQIITHLSAIYESKDVIVSTGPFLNTFEPNKKISRNKKVCAFSINIEPEKNDCAFIFLDDEAFLLPLHKEKKWLLSITSTEWGIDPDKKITVTSEDFVMAKKVLNKYTNALDEYIGEAIVFADNYSDQKEIKVEKNEAIYVRGTSGGGVRYAPATGLKIIEKLGYK</sequence>
<dbReference type="Pfam" id="PF01266">
    <property type="entry name" value="DAO"/>
    <property type="match status" value="1"/>
</dbReference>
<dbReference type="PANTHER" id="PTHR13847">
    <property type="entry name" value="SARCOSINE DEHYDROGENASE-RELATED"/>
    <property type="match status" value="1"/>
</dbReference>
<accession>A0ABW5N3N0</accession>
<dbReference type="InterPro" id="IPR036188">
    <property type="entry name" value="FAD/NAD-bd_sf"/>
</dbReference>
<dbReference type="Gene3D" id="3.30.9.10">
    <property type="entry name" value="D-Amino Acid Oxidase, subunit A, domain 2"/>
    <property type="match status" value="1"/>
</dbReference>
<dbReference type="PANTHER" id="PTHR13847:SF289">
    <property type="entry name" value="GLYCINE OXIDASE"/>
    <property type="match status" value="1"/>
</dbReference>
<dbReference type="Gene3D" id="3.50.50.60">
    <property type="entry name" value="FAD/NAD(P)-binding domain"/>
    <property type="match status" value="1"/>
</dbReference>
<dbReference type="EMBL" id="JBHULX010000001">
    <property type="protein sequence ID" value="MFD2589617.1"/>
    <property type="molecule type" value="Genomic_DNA"/>
</dbReference>
<dbReference type="RefSeq" id="WP_378258252.1">
    <property type="nucleotide sequence ID" value="NZ_JBHSJV010000001.1"/>
</dbReference>
<comment type="caution">
    <text evidence="3">The sequence shown here is derived from an EMBL/GenBank/DDBJ whole genome shotgun (WGS) entry which is preliminary data.</text>
</comment>
<dbReference type="EC" id="1.-.-.-" evidence="3"/>
<reference evidence="4" key="1">
    <citation type="journal article" date="2019" name="Int. J. Syst. Evol. Microbiol.">
        <title>The Global Catalogue of Microorganisms (GCM) 10K type strain sequencing project: providing services to taxonomists for standard genome sequencing and annotation.</title>
        <authorList>
            <consortium name="The Broad Institute Genomics Platform"/>
            <consortium name="The Broad Institute Genome Sequencing Center for Infectious Disease"/>
            <person name="Wu L."/>
            <person name="Ma J."/>
        </authorList>
    </citation>
    <scope>NUCLEOTIDE SEQUENCE [LARGE SCALE GENOMIC DNA]</scope>
    <source>
        <strain evidence="4">KCTC 42423</strain>
    </source>
</reference>
<dbReference type="InterPro" id="IPR006076">
    <property type="entry name" value="FAD-dep_OxRdtase"/>
</dbReference>
<gene>
    <name evidence="3" type="ORF">ACFSTE_02165</name>
</gene>
<keyword evidence="1 3" id="KW-0560">Oxidoreductase</keyword>
<feature type="domain" description="FAD dependent oxidoreductase" evidence="2">
    <location>
        <begin position="4"/>
        <end position="334"/>
    </location>
</feature>
<protein>
    <submittedName>
        <fullName evidence="3">FAD-dependent oxidoreductase</fullName>
        <ecNumber evidence="3">1.-.-.-</ecNumber>
    </submittedName>
</protein>
<organism evidence="3 4">
    <name type="scientific">Aquimarina hainanensis</name>
    <dbReference type="NCBI Taxonomy" id="1578017"/>
    <lineage>
        <taxon>Bacteria</taxon>
        <taxon>Pseudomonadati</taxon>
        <taxon>Bacteroidota</taxon>
        <taxon>Flavobacteriia</taxon>
        <taxon>Flavobacteriales</taxon>
        <taxon>Flavobacteriaceae</taxon>
        <taxon>Aquimarina</taxon>
    </lineage>
</organism>